<dbReference type="Proteomes" id="UP000034491">
    <property type="component" value="Unassembled WGS sequence"/>
</dbReference>
<protein>
    <recommendedName>
        <fullName evidence="2">Phage capsid-like C-terminal domain-containing protein</fullName>
    </recommendedName>
</protein>
<evidence type="ECO:0000313" key="3">
    <source>
        <dbReference type="EMBL" id="KKJ75440.1"/>
    </source>
</evidence>
<feature type="domain" description="Phage capsid-like C-terminal" evidence="2">
    <location>
        <begin position="145"/>
        <end position="425"/>
    </location>
</feature>
<dbReference type="NCBIfam" id="TIGR01554">
    <property type="entry name" value="major_cap_HK97"/>
    <property type="match status" value="1"/>
</dbReference>
<dbReference type="EMBL" id="LANI01000032">
    <property type="protein sequence ID" value="KKJ75440.1"/>
    <property type="molecule type" value="Genomic_DNA"/>
</dbReference>
<comment type="subcellular location">
    <subcellularLocation>
        <location evidence="1">Virion</location>
    </subcellularLocation>
</comment>
<dbReference type="Pfam" id="PF05065">
    <property type="entry name" value="Phage_capsid"/>
    <property type="match status" value="1"/>
</dbReference>
<dbReference type="OrthoDB" id="9786516at2"/>
<name>A0A0M2R613_9PROT</name>
<keyword evidence="4" id="KW-1185">Reference proteome</keyword>
<dbReference type="PATRIC" id="fig|1549748.8.peg.2986"/>
<reference evidence="3 4" key="1">
    <citation type="submission" date="2015-03" db="EMBL/GenBank/DDBJ databases">
        <title>Genome sequence of Kiloniella sp. P1-1, isolated from the gut microflora of Pacific white shrimp, Penaeus vannamei.</title>
        <authorList>
            <person name="Shao Z."/>
            <person name="Wang L."/>
            <person name="Li X."/>
        </authorList>
    </citation>
    <scope>NUCLEOTIDE SEQUENCE [LARGE SCALE GENOMIC DNA]</scope>
    <source>
        <strain evidence="3 4">P1-1</strain>
    </source>
</reference>
<dbReference type="AlphaFoldDB" id="A0A0M2R613"/>
<dbReference type="InterPro" id="IPR024455">
    <property type="entry name" value="Phage_capsid"/>
</dbReference>
<organism evidence="3 4">
    <name type="scientific">Kiloniella litopenaei</name>
    <dbReference type="NCBI Taxonomy" id="1549748"/>
    <lineage>
        <taxon>Bacteria</taxon>
        <taxon>Pseudomonadati</taxon>
        <taxon>Pseudomonadota</taxon>
        <taxon>Alphaproteobacteria</taxon>
        <taxon>Rhodospirillales</taxon>
        <taxon>Kiloniellaceae</taxon>
        <taxon>Kiloniella</taxon>
    </lineage>
</organism>
<evidence type="ECO:0000256" key="1">
    <source>
        <dbReference type="ARBA" id="ARBA00004328"/>
    </source>
</evidence>
<evidence type="ECO:0000259" key="2">
    <source>
        <dbReference type="Pfam" id="PF05065"/>
    </source>
</evidence>
<evidence type="ECO:0000313" key="4">
    <source>
        <dbReference type="Proteomes" id="UP000034491"/>
    </source>
</evidence>
<dbReference type="Gene3D" id="3.30.2320.10">
    <property type="entry name" value="hypothetical protein PF0899 domain"/>
    <property type="match status" value="1"/>
</dbReference>
<accession>A0A0M2R613</accession>
<comment type="caution">
    <text evidence="3">The sequence shown here is derived from an EMBL/GenBank/DDBJ whole genome shotgun (WGS) entry which is preliminary data.</text>
</comment>
<dbReference type="STRING" id="1549748.WH95_18540"/>
<gene>
    <name evidence="3" type="ORF">WH95_18540</name>
</gene>
<sequence>MKTLDKTRGPRGFMAVRADATDPKAAVEAVQKAFAEFKATNEEIIKAEVKKGVADVIDVEKLDRINAALNELQATVDENAKKMAALQFDPVRDQEEIAPEVKAYNDKFNDWFRNGGEALEKELKAANRPGGVMAPLAATNDVERGLTAPVEWDRQITDKLKDASEMRMYATAVPVTGAGFKHLYNLRGTSSGWVGETEQRDATHGSAFADYEFSFGEVYANPAATDYVLEDSETDIAAWISSEIEDEFATQEGIAFVSGDGVKKPKGITQYTSTIEGALAAADRHPLGPIAEVNSGHASQITADGLISLKYAISTRRTSRDTGYFANRNTIAAIRKLKDGDGNYLWQPSYAADRPQTVAGQAMRELSGLPDIAANAIPVLYGDMKQTYRIFDRRGVRLLRDPYTNKPYTMFYTTKRVGGGLWNPEWMRYHKIAA</sequence>
<dbReference type="RefSeq" id="WP_046509869.1">
    <property type="nucleotide sequence ID" value="NZ_LANI01000032.1"/>
</dbReference>
<dbReference type="SUPFAM" id="SSF56563">
    <property type="entry name" value="Major capsid protein gp5"/>
    <property type="match status" value="1"/>
</dbReference>
<dbReference type="InterPro" id="IPR054612">
    <property type="entry name" value="Phage_capsid-like_C"/>
</dbReference>
<proteinExistence type="predicted"/>